<proteinExistence type="predicted"/>
<gene>
    <name evidence="1" type="ORF">FXF65_32470</name>
</gene>
<dbReference type="AlphaFoldDB" id="A0A5D0TWV8"/>
<name>A0A5D0TWV8_9ACTN</name>
<dbReference type="EMBL" id="VSFF01000013">
    <property type="protein sequence ID" value="TYC09836.1"/>
    <property type="molecule type" value="Genomic_DNA"/>
</dbReference>
<organism evidence="1 2">
    <name type="scientific">Actinomadura syzygii</name>
    <dbReference type="NCBI Taxonomy" id="1427538"/>
    <lineage>
        <taxon>Bacteria</taxon>
        <taxon>Bacillati</taxon>
        <taxon>Actinomycetota</taxon>
        <taxon>Actinomycetes</taxon>
        <taxon>Streptosporangiales</taxon>
        <taxon>Thermomonosporaceae</taxon>
        <taxon>Actinomadura</taxon>
    </lineage>
</organism>
<evidence type="ECO:0000313" key="2">
    <source>
        <dbReference type="Proteomes" id="UP000322634"/>
    </source>
</evidence>
<evidence type="ECO:0000313" key="1">
    <source>
        <dbReference type="EMBL" id="TYC09836.1"/>
    </source>
</evidence>
<dbReference type="RefSeq" id="WP_187412617.1">
    <property type="nucleotide sequence ID" value="NZ_JBHSBF010000005.1"/>
</dbReference>
<dbReference type="Gene3D" id="3.30.1490.270">
    <property type="match status" value="1"/>
</dbReference>
<dbReference type="SUPFAM" id="SSF56059">
    <property type="entry name" value="Glutathione synthetase ATP-binding domain-like"/>
    <property type="match status" value="1"/>
</dbReference>
<protein>
    <submittedName>
        <fullName evidence="1">Circularly permuted type 2 ATP-grasp protein</fullName>
    </submittedName>
</protein>
<reference evidence="1 2" key="1">
    <citation type="submission" date="2019-08" db="EMBL/GenBank/DDBJ databases">
        <title>Actinomadura sp. nov. CYP1-5 isolated from mountain soil.</title>
        <authorList>
            <person name="Songsumanus A."/>
            <person name="Kuncharoen N."/>
            <person name="Kudo T."/>
            <person name="Yuki M."/>
            <person name="Igarashi Y."/>
            <person name="Tanasupawat S."/>
        </authorList>
    </citation>
    <scope>NUCLEOTIDE SEQUENCE [LARGE SCALE GENOMIC DNA]</scope>
    <source>
        <strain evidence="1 2">GKU157</strain>
    </source>
</reference>
<sequence>MAGIDQLLRATFEDDAEKAAEALQIERWKMGLLHVARRQDWARIARPDVIWHGDVPRLLELNAGTWLGGLGESDLLARALVGWPRAERFLKEAGVCSVDTVSSLAEHVLASERLRPDDLVVIAYWADGHDNMPPVFRRALESQVRRGGLNAVVAPIEELDLTGHHITLEGNRVAAVYRFFEEVEDDHPERAGRWRRLLNYIAAGRVVLVGDFVGDVFANKTLLAMLSEAADNGTVPNAADVRNVLPWTRLLADGRTTRDGAPIDLLDHCSRHRDGLVLKPVDGYGGADVAFGATMAESEWARSIDRALDDDRLWAVQRFVPSETERLTSFQGGRMRAAPARSVTGAFFVGRRFAGGIRRWATSELNVNPVCGSGEGSVFVR</sequence>
<dbReference type="Proteomes" id="UP000322634">
    <property type="component" value="Unassembled WGS sequence"/>
</dbReference>
<accession>A0A5D0TWV8</accession>
<comment type="caution">
    <text evidence="1">The sequence shown here is derived from an EMBL/GenBank/DDBJ whole genome shotgun (WGS) entry which is preliminary data.</text>
</comment>
<keyword evidence="2" id="KW-1185">Reference proteome</keyword>